<dbReference type="SUPFAM" id="SSF81324">
    <property type="entry name" value="Voltage-gated potassium channels"/>
    <property type="match status" value="1"/>
</dbReference>
<keyword evidence="1" id="KW-1133">Transmembrane helix</keyword>
<feature type="transmembrane region" description="Helical" evidence="1">
    <location>
        <begin position="57"/>
        <end position="85"/>
    </location>
</feature>
<feature type="transmembrane region" description="Helical" evidence="1">
    <location>
        <begin position="127"/>
        <end position="149"/>
    </location>
</feature>
<feature type="transmembrane region" description="Helical" evidence="1">
    <location>
        <begin position="20"/>
        <end position="45"/>
    </location>
</feature>
<dbReference type="Proteomes" id="UP000596427">
    <property type="component" value="Chromosome"/>
</dbReference>
<keyword evidence="3" id="KW-0406">Ion transport</keyword>
<evidence type="ECO:0000259" key="2">
    <source>
        <dbReference type="Pfam" id="PF07885"/>
    </source>
</evidence>
<reference evidence="3 4" key="1">
    <citation type="submission" date="2020-10" db="EMBL/GenBank/DDBJ databases">
        <title>Degradation of 1,4-Dioxane by Xanthobacter sp. YN2, via a Novel Group-2 Soluble Di-Iron Monooxygenase.</title>
        <authorList>
            <person name="Ma F."/>
            <person name="Wang Y."/>
            <person name="Yang J."/>
            <person name="Guo H."/>
            <person name="Su D."/>
            <person name="Yu L."/>
        </authorList>
    </citation>
    <scope>NUCLEOTIDE SEQUENCE [LARGE SCALE GENOMIC DNA]</scope>
    <source>
        <strain evidence="3 4">YN2</strain>
    </source>
</reference>
<keyword evidence="3" id="KW-0813">Transport</keyword>
<organism evidence="3 4">
    <name type="scientific">Xanthobacter dioxanivorans</name>
    <dbReference type="NCBI Taxonomy" id="2528964"/>
    <lineage>
        <taxon>Bacteria</taxon>
        <taxon>Pseudomonadati</taxon>
        <taxon>Pseudomonadota</taxon>
        <taxon>Alphaproteobacteria</taxon>
        <taxon>Hyphomicrobiales</taxon>
        <taxon>Xanthobacteraceae</taxon>
        <taxon>Xanthobacter</taxon>
    </lineage>
</organism>
<protein>
    <submittedName>
        <fullName evidence="3">Two pore domain potassium channel family protein</fullName>
    </submittedName>
</protein>
<keyword evidence="3" id="KW-0407">Ion channel</keyword>
<feature type="domain" description="Potassium channel" evidence="2">
    <location>
        <begin position="77"/>
        <end position="145"/>
    </location>
</feature>
<gene>
    <name evidence="3" type="ORF">EZH22_11525</name>
</gene>
<name>A0A974PS85_9HYPH</name>
<keyword evidence="4" id="KW-1185">Reference proteome</keyword>
<dbReference type="GO" id="GO:0034220">
    <property type="term" value="P:monoatomic ion transmembrane transport"/>
    <property type="evidence" value="ECO:0007669"/>
    <property type="project" value="UniProtKB-KW"/>
</dbReference>
<dbReference type="AlphaFoldDB" id="A0A974PS85"/>
<proteinExistence type="predicted"/>
<keyword evidence="1" id="KW-0472">Membrane</keyword>
<dbReference type="EMBL" id="CP063362">
    <property type="protein sequence ID" value="QRG08847.1"/>
    <property type="molecule type" value="Genomic_DNA"/>
</dbReference>
<dbReference type="Pfam" id="PF07885">
    <property type="entry name" value="Ion_trans_2"/>
    <property type="match status" value="1"/>
</dbReference>
<evidence type="ECO:0000313" key="3">
    <source>
        <dbReference type="EMBL" id="QRG08847.1"/>
    </source>
</evidence>
<keyword evidence="1" id="KW-0812">Transmembrane</keyword>
<dbReference type="InterPro" id="IPR013099">
    <property type="entry name" value="K_chnl_dom"/>
</dbReference>
<accession>A0A974PS85</accession>
<sequence length="155" mass="17259">MDGPQRESGSLFWFLDEEFLVGALASLGTITIQALVTVLAIRIAHISARHLSPRRRIMTLIIVMGASGTLLTLAHFLEVAVWAFFYGVLGVIQEKDAYYFAFVNFTTLGYGDMLPEHRWRVLGPITAANGMLLFGWSTAVMFAVLARALRILRLQ</sequence>
<dbReference type="Gene3D" id="1.10.287.70">
    <property type="match status" value="1"/>
</dbReference>
<evidence type="ECO:0000313" key="4">
    <source>
        <dbReference type="Proteomes" id="UP000596427"/>
    </source>
</evidence>
<dbReference type="KEGG" id="xdi:EZH22_11525"/>
<evidence type="ECO:0000256" key="1">
    <source>
        <dbReference type="SAM" id="Phobius"/>
    </source>
</evidence>